<dbReference type="EMBL" id="JAUHJS010000004">
    <property type="protein sequence ID" value="MDN4165825.1"/>
    <property type="molecule type" value="Genomic_DNA"/>
</dbReference>
<proteinExistence type="predicted"/>
<evidence type="ECO:0000313" key="2">
    <source>
        <dbReference type="Proteomes" id="UP001168552"/>
    </source>
</evidence>
<dbReference type="InterPro" id="IPR026265">
    <property type="entry name" value="LptC"/>
</dbReference>
<dbReference type="NCBIfam" id="TIGR04409">
    <property type="entry name" value="LptC_YrbK"/>
    <property type="match status" value="1"/>
</dbReference>
<comment type="caution">
    <text evidence="1">The sequence shown here is derived from an EMBL/GenBank/DDBJ whole genome shotgun (WGS) entry which is preliminary data.</text>
</comment>
<keyword evidence="2" id="KW-1185">Reference proteome</keyword>
<gene>
    <name evidence="1" type="primary">lptC</name>
    <name evidence="1" type="ORF">QWY31_09940</name>
</gene>
<sequence>MKYLFYLLITLSVGTTLFSCSDKKLNEEDLPVYDGPVVEADSISTLYSDSAIVRIKLMAKKQFEFENGDRDFPEGMYMEFYEPDGRVSSTLVANQGHYYREENLYKATGDVRVNSVDNGDKLNTEELFWNPTEEKVYTDKFVRVEQEGDITTGEGLEAAQDFSTWRILKPTGFISMDEEEDEEE</sequence>
<organism evidence="1 2">
    <name type="scientific">Shiella aurantiaca</name>
    <dbReference type="NCBI Taxonomy" id="3058365"/>
    <lineage>
        <taxon>Bacteria</taxon>
        <taxon>Pseudomonadati</taxon>
        <taxon>Bacteroidota</taxon>
        <taxon>Cytophagia</taxon>
        <taxon>Cytophagales</taxon>
        <taxon>Shiellaceae</taxon>
        <taxon>Shiella</taxon>
    </lineage>
</organism>
<dbReference type="Gene3D" id="2.60.450.10">
    <property type="entry name" value="Lipopolysaccharide (LPS) transport protein A like domain"/>
    <property type="match status" value="1"/>
</dbReference>
<evidence type="ECO:0000313" key="1">
    <source>
        <dbReference type="EMBL" id="MDN4165825.1"/>
    </source>
</evidence>
<dbReference type="RefSeq" id="WP_320004356.1">
    <property type="nucleotide sequence ID" value="NZ_JAUHJS010000004.1"/>
</dbReference>
<accession>A0ABT8F5U7</accession>
<protein>
    <submittedName>
        <fullName evidence="1">LPS export ABC transporter periplasmic protein LptC</fullName>
    </submittedName>
</protein>
<name>A0ABT8F5U7_9BACT</name>
<dbReference type="PROSITE" id="PS51257">
    <property type="entry name" value="PROKAR_LIPOPROTEIN"/>
    <property type="match status" value="1"/>
</dbReference>
<dbReference type="Pfam" id="PF06835">
    <property type="entry name" value="LptC"/>
    <property type="match status" value="1"/>
</dbReference>
<dbReference type="Proteomes" id="UP001168552">
    <property type="component" value="Unassembled WGS sequence"/>
</dbReference>
<dbReference type="InterPro" id="IPR010664">
    <property type="entry name" value="LipoPS_assembly_LptC-rel"/>
</dbReference>
<reference evidence="1" key="1">
    <citation type="submission" date="2023-06" db="EMBL/GenBank/DDBJ databases">
        <title>Cytophagales bacterium Strain LB-30, isolated from soil.</title>
        <authorList>
            <person name="Liu B."/>
        </authorList>
    </citation>
    <scope>NUCLEOTIDE SEQUENCE</scope>
    <source>
        <strain evidence="1">LB-30</strain>
    </source>
</reference>